<evidence type="ECO:0000313" key="3">
    <source>
        <dbReference type="EMBL" id="MBK0421740.1"/>
    </source>
</evidence>
<evidence type="ECO:0000313" key="4">
    <source>
        <dbReference type="Proteomes" id="UP000618733"/>
    </source>
</evidence>
<dbReference type="InterPro" id="IPR016130">
    <property type="entry name" value="Tyr_Pase_AS"/>
</dbReference>
<dbReference type="Gene3D" id="3.90.190.10">
    <property type="entry name" value="Protein tyrosine phosphatase superfamily"/>
    <property type="match status" value="1"/>
</dbReference>
<evidence type="ECO:0000256" key="1">
    <source>
        <dbReference type="ARBA" id="ARBA00009580"/>
    </source>
</evidence>
<comment type="similarity">
    <text evidence="1">Belongs to the protein-tyrosine phosphatase family.</text>
</comment>
<evidence type="ECO:0000259" key="2">
    <source>
        <dbReference type="PROSITE" id="PS50056"/>
    </source>
</evidence>
<dbReference type="EMBL" id="JAEHOI010000005">
    <property type="protein sequence ID" value="MBK0421740.1"/>
    <property type="molecule type" value="Genomic_DNA"/>
</dbReference>
<protein>
    <submittedName>
        <fullName evidence="3">Tyrosine-protein phosphatase</fullName>
    </submittedName>
</protein>
<dbReference type="PROSITE" id="PS00383">
    <property type="entry name" value="TYR_PHOSPHATASE_1"/>
    <property type="match status" value="1"/>
</dbReference>
<dbReference type="AlphaFoldDB" id="A0A934QBQ4"/>
<accession>A0A934QBQ4</accession>
<dbReference type="GO" id="GO:0004721">
    <property type="term" value="F:phosphoprotein phosphatase activity"/>
    <property type="evidence" value="ECO:0007669"/>
    <property type="project" value="InterPro"/>
</dbReference>
<dbReference type="Proteomes" id="UP000618733">
    <property type="component" value="Unassembled WGS sequence"/>
</dbReference>
<feature type="domain" description="Tyrosine specific protein phosphatases" evidence="2">
    <location>
        <begin position="110"/>
        <end position="168"/>
    </location>
</feature>
<gene>
    <name evidence="3" type="ORF">JD292_06595</name>
</gene>
<proteinExistence type="inferred from homology"/>
<dbReference type="InterPro" id="IPR000387">
    <property type="entry name" value="Tyr_Pase_dom"/>
</dbReference>
<reference evidence="3" key="1">
    <citation type="submission" date="2020-12" db="EMBL/GenBank/DDBJ databases">
        <title>Leucobacter sp. CAS2, isolated from Chromium sludge.</title>
        <authorList>
            <person name="Xu Z."/>
        </authorList>
    </citation>
    <scope>NUCLEOTIDE SEQUENCE</scope>
    <source>
        <strain evidence="3">CSA2</strain>
    </source>
</reference>
<dbReference type="PANTHER" id="PTHR31126">
    <property type="entry name" value="TYROSINE-PROTEIN PHOSPHATASE"/>
    <property type="match status" value="1"/>
</dbReference>
<dbReference type="InterPro" id="IPR026893">
    <property type="entry name" value="Tyr/Ser_Pase_IphP-type"/>
</dbReference>
<dbReference type="PANTHER" id="PTHR31126:SF1">
    <property type="entry name" value="TYROSINE SPECIFIC PROTEIN PHOSPHATASES DOMAIN-CONTAINING PROTEIN"/>
    <property type="match status" value="1"/>
</dbReference>
<dbReference type="RefSeq" id="WP_200131935.1">
    <property type="nucleotide sequence ID" value="NZ_JAEHOI010000005.1"/>
</dbReference>
<keyword evidence="4" id="KW-1185">Reference proteome</keyword>
<dbReference type="InterPro" id="IPR029021">
    <property type="entry name" value="Prot-tyrosine_phosphatase-like"/>
</dbReference>
<comment type="caution">
    <text evidence="3">The sequence shown here is derived from an EMBL/GenBank/DDBJ whole genome shotgun (WGS) entry which is preliminary data.</text>
</comment>
<dbReference type="Pfam" id="PF13350">
    <property type="entry name" value="Y_phosphatase3"/>
    <property type="match status" value="1"/>
</dbReference>
<dbReference type="PROSITE" id="PS50056">
    <property type="entry name" value="TYR_PHOSPHATASE_2"/>
    <property type="match status" value="1"/>
</dbReference>
<dbReference type="SUPFAM" id="SSF52799">
    <property type="entry name" value="(Phosphotyrosine protein) phosphatases II"/>
    <property type="match status" value="1"/>
</dbReference>
<sequence>MTTTTERPAAGRPIRIAGTHNFRSTAGYRARGGSLSNRGLFRSDALDALDDSGREAFAEQGISRVIDLRSTEELRSAPSALPIGSVEAVHHPIFDSAGLPDAGTPISLVDVYAHVIRERVPRLAGAVGLIADAPAGGVLVHCTAGKDRTGLVVAAALTAVGVERDQVLADYEASGRNLAGEWAERMLDGAERRFGPLDPSARELLIASPAEALDRTFDLIDELHGGVVPMLRGAGLDRAALERLEERLVD</sequence>
<name>A0A934QBQ4_9MICO</name>
<organism evidence="3 4">
    <name type="scientific">Leucobacter edaphi</name>
    <dbReference type="NCBI Taxonomy" id="2796472"/>
    <lineage>
        <taxon>Bacteria</taxon>
        <taxon>Bacillati</taxon>
        <taxon>Actinomycetota</taxon>
        <taxon>Actinomycetes</taxon>
        <taxon>Micrococcales</taxon>
        <taxon>Microbacteriaceae</taxon>
        <taxon>Leucobacter</taxon>
    </lineage>
</organism>